<feature type="compositionally biased region" description="Basic and acidic residues" evidence="1">
    <location>
        <begin position="879"/>
        <end position="892"/>
    </location>
</feature>
<keyword evidence="3" id="KW-1185">Reference proteome</keyword>
<proteinExistence type="predicted"/>
<protein>
    <submittedName>
        <fullName evidence="2">Membrane-associated protein, putative</fullName>
    </submittedName>
</protein>
<reference evidence="3" key="1">
    <citation type="submission" date="2015-09" db="EMBL/GenBank/DDBJ databases">
        <authorList>
            <consortium name="Pathogen Informatics"/>
        </authorList>
    </citation>
    <scope>NUCLEOTIDE SEQUENCE [LARGE SCALE GENOMIC DNA]</scope>
    <source>
        <strain evidence="3">Lake Konstanz</strain>
    </source>
</reference>
<sequence>MSFRIRSASTLFCAGLIIITAATLGVTYSFSLSAAEEIAQAHAFAQAAKAKDNAEVFVNRPAELISEPQTPRGDESAHREAKPKPEAFRRTSHARYTDAMERAISSIEKKSARIMSANKFITHRGFQADDLLQRILAKCQGHLEDLTSVDNAIIWRKRCVVFFGTIGNDLFVAIADPHGVPDADVGVTKIQTLHLLSKNDSAPSATEGVAATKPLHEAFEVYCVADGVAMLTQKNYDVITDFVAGALMALQKHTTVLASPHDALKPEFFCQLEPLKVDGRVVRYVAMSGDDWTALNDRFVDCHLGRGRLSGASTLFDLKLPHTWAELSSVVLIGGESGSGKTIEMLCGHCDKSDLAVYMRFNPEVLNTIHAQRVKTISDNDDIVNDSTVADNSRHAARSKRNREFLELTASVVRCALDDSCPAIVEPLKNHNSETTFTVRLCFDEMGSSPAFVRACCAINVDALREKLGWGTSVKIFVVAAGTGIGTVLNPGGSENTRYHLSMLTLSDTPHESSVYWKLRQHLLKNRTMGTGPEHPLVAVLESNVAAIGVNWNDRKKRCEKLQERSVTLSALFKAHAADKRAKSLRNQSKSDDRDKDPLSALIAREALFAAVESDGACAAALSNARMGALFVSVVQEVAKHTIDHELSVVTSGTNIRRSVLQRVARIFRSLNGLKGISPQEASALLVESLRYALFDGYGGRRFSVDELVSGRGVLVDNAVYRRKVPASYEVLYNENQPITKKIIDNDTKTDTTYTACYPKEVGRFSISPAMVVVLSALMSNAFEENFSNIGDVFERDMAKFLYLTVQVFHGRPLSELVDFIVGPLALVGEAAQAILDGNRKVTFDLLTLRISGSVKQGAKMNANVPREDAGDNGAPQQSDREENDSRSTSDSERDDEGWENDERAFPAVKIAGNAKGDVVTSASEDIELWSTTSGGAWIEISPPRLASADIVLHIPNVITLPIQCKDRVGVFPYQVVGRSMNKMLVEGKRWRDPDPTKKMRPEATYTDLKKDFDKVFFDVETAAAPDALADLEPTIGGGSESMLSTNIVEEDLSEDRAAAATNPNFATLKQKKRQKPSPIDYGQKLSNLGVPVIPILYVSHAHTISSSESMSWDHLYAIGPHCIMAEGIGEHSLKLPQLLLTMPPPVPDAVPTHDGTMLNDNVLPLDGAPLDEQRTIERLHRVRRSIMLFEFRQEDPTSAVDLAVAPAPAVTKQGGIYSGGQCTVFSATWRRHLSGSSRNAAKTRILRNLKLKEILRRERIDLVDKLVQQISSTKLPPPAAVAQSASKFNKVPSSLEELNQAKQDIVMRLDRTLDSDKVRAIQKKGLDNNTFDESLDEDVIALMRRGATGDSANTQHDEQKLNNDERENRATATQKHPSEGPSGHRGKKGGCRNFRKKQ</sequence>
<organism evidence="2 3">
    <name type="scientific">Bodo saltans</name>
    <name type="common">Flagellated protozoan</name>
    <dbReference type="NCBI Taxonomy" id="75058"/>
    <lineage>
        <taxon>Eukaryota</taxon>
        <taxon>Discoba</taxon>
        <taxon>Euglenozoa</taxon>
        <taxon>Kinetoplastea</taxon>
        <taxon>Metakinetoplastina</taxon>
        <taxon>Eubodonida</taxon>
        <taxon>Bodonidae</taxon>
        <taxon>Bodo</taxon>
    </lineage>
</organism>
<feature type="compositionally biased region" description="Basic residues" evidence="1">
    <location>
        <begin position="1385"/>
        <end position="1399"/>
    </location>
</feature>
<accession>A0A0S4IT11</accession>
<dbReference type="EMBL" id="CYKH01000577">
    <property type="protein sequence ID" value="CUG06307.1"/>
    <property type="molecule type" value="Genomic_DNA"/>
</dbReference>
<feature type="compositionally biased region" description="Basic and acidic residues" evidence="1">
    <location>
        <begin position="72"/>
        <end position="90"/>
    </location>
</feature>
<evidence type="ECO:0000256" key="1">
    <source>
        <dbReference type="SAM" id="MobiDB-lite"/>
    </source>
</evidence>
<feature type="region of interest" description="Disordered" evidence="1">
    <location>
        <begin position="62"/>
        <end position="90"/>
    </location>
</feature>
<dbReference type="Proteomes" id="UP000051952">
    <property type="component" value="Unassembled WGS sequence"/>
</dbReference>
<feature type="region of interest" description="Disordered" evidence="1">
    <location>
        <begin position="1348"/>
        <end position="1399"/>
    </location>
</feature>
<gene>
    <name evidence="2" type="ORF">BSAL_72275</name>
</gene>
<dbReference type="VEuPathDB" id="TriTrypDB:BSAL_72275"/>
<name>A0A0S4IT11_BODSA</name>
<feature type="region of interest" description="Disordered" evidence="1">
    <location>
        <begin position="858"/>
        <end position="907"/>
    </location>
</feature>
<evidence type="ECO:0000313" key="3">
    <source>
        <dbReference type="Proteomes" id="UP000051952"/>
    </source>
</evidence>
<feature type="compositionally biased region" description="Basic and acidic residues" evidence="1">
    <location>
        <begin position="1356"/>
        <end position="1370"/>
    </location>
</feature>
<evidence type="ECO:0000313" key="2">
    <source>
        <dbReference type="EMBL" id="CUG06307.1"/>
    </source>
</evidence>